<comment type="caution">
    <text evidence="1">The sequence shown here is derived from an EMBL/GenBank/DDBJ whole genome shotgun (WGS) entry which is preliminary data.</text>
</comment>
<evidence type="ECO:0000313" key="1">
    <source>
        <dbReference type="EMBL" id="KAJ8648055.1"/>
    </source>
</evidence>
<protein>
    <submittedName>
        <fullName evidence="1">Uncharacterized protein</fullName>
    </submittedName>
</protein>
<reference evidence="1 2" key="1">
    <citation type="journal article" date="2022" name="Hortic Res">
        <title>A haplotype resolved chromosomal level avocado genome allows analysis of novel avocado genes.</title>
        <authorList>
            <person name="Nath O."/>
            <person name="Fletcher S.J."/>
            <person name="Hayward A."/>
            <person name="Shaw L.M."/>
            <person name="Masouleh A.K."/>
            <person name="Furtado A."/>
            <person name="Henry R.J."/>
            <person name="Mitter N."/>
        </authorList>
    </citation>
    <scope>NUCLEOTIDE SEQUENCE [LARGE SCALE GENOMIC DNA]</scope>
    <source>
        <strain evidence="2">cv. Hass</strain>
    </source>
</reference>
<gene>
    <name evidence="1" type="ORF">MRB53_001078</name>
</gene>
<organism evidence="1 2">
    <name type="scientific">Persea americana</name>
    <name type="common">Avocado</name>
    <dbReference type="NCBI Taxonomy" id="3435"/>
    <lineage>
        <taxon>Eukaryota</taxon>
        <taxon>Viridiplantae</taxon>
        <taxon>Streptophyta</taxon>
        <taxon>Embryophyta</taxon>
        <taxon>Tracheophyta</taxon>
        <taxon>Spermatophyta</taxon>
        <taxon>Magnoliopsida</taxon>
        <taxon>Magnoliidae</taxon>
        <taxon>Laurales</taxon>
        <taxon>Lauraceae</taxon>
        <taxon>Persea</taxon>
    </lineage>
</organism>
<sequence length="108" mass="12095">MSIEALAMAGIHYLECSTDVEVSDAGEVDEPPLPPRLLVKEELEDEKEKKKKESSFGACMAMNQREMKEFLLAWAKEVAATENAFTPNETGQLIVVSSEMLWPSCMQR</sequence>
<evidence type="ECO:0000313" key="2">
    <source>
        <dbReference type="Proteomes" id="UP001234297"/>
    </source>
</evidence>
<accession>A0ACC2MQQ1</accession>
<dbReference type="EMBL" id="CM056809">
    <property type="protein sequence ID" value="KAJ8648055.1"/>
    <property type="molecule type" value="Genomic_DNA"/>
</dbReference>
<keyword evidence="2" id="KW-1185">Reference proteome</keyword>
<proteinExistence type="predicted"/>
<dbReference type="Proteomes" id="UP001234297">
    <property type="component" value="Chromosome 1"/>
</dbReference>
<name>A0ACC2MQQ1_PERAE</name>